<protein>
    <submittedName>
        <fullName evidence="2">Uncharacterized protein</fullName>
    </submittedName>
</protein>
<proteinExistence type="predicted"/>
<feature type="region of interest" description="Disordered" evidence="1">
    <location>
        <begin position="1"/>
        <end position="22"/>
    </location>
</feature>
<accession>A0A8S5TAR6</accession>
<sequence length="245" mass="27772">MATTENKEISKRDRQLGRLREKYPDKKFEDDEEIYGQIGEDYDNYEKELGGYREREKALSDMFASAPRSAGFITELSKGGNPVLSLLKNFGPDIKETLDDPDKMQELADAWAEEQQRIAKSKQLDDEYAENLPKSLDALKQFQEERGLTDEQADEIIFHLINIVRDGVMGKFSPEMFDLMTKAINHDEDVADAQEEGEVAGRNQKVTEKLRKNKNGDGLAPLNGKNNQQGSGKQDMDIFDIANMA</sequence>
<feature type="region of interest" description="Disordered" evidence="1">
    <location>
        <begin position="192"/>
        <end position="239"/>
    </location>
</feature>
<name>A0A8S5TAR6_9CAUD</name>
<evidence type="ECO:0000256" key="1">
    <source>
        <dbReference type="SAM" id="MobiDB-lite"/>
    </source>
</evidence>
<evidence type="ECO:0000313" key="2">
    <source>
        <dbReference type="EMBL" id="DAF60224.1"/>
    </source>
</evidence>
<reference evidence="2" key="1">
    <citation type="journal article" date="2021" name="Proc. Natl. Acad. Sci. U.S.A.">
        <title>A Catalog of Tens of Thousands of Viruses from Human Metagenomes Reveals Hidden Associations with Chronic Diseases.</title>
        <authorList>
            <person name="Tisza M.J."/>
            <person name="Buck C.B."/>
        </authorList>
    </citation>
    <scope>NUCLEOTIDE SEQUENCE</scope>
    <source>
        <strain evidence="2">CtDwO1</strain>
    </source>
</reference>
<organism evidence="2">
    <name type="scientific">Podoviridae sp. ctDwO1</name>
    <dbReference type="NCBI Taxonomy" id="2827726"/>
    <lineage>
        <taxon>Viruses</taxon>
        <taxon>Duplodnaviria</taxon>
        <taxon>Heunggongvirae</taxon>
        <taxon>Uroviricota</taxon>
        <taxon>Caudoviricetes</taxon>
    </lineage>
</organism>
<dbReference type="EMBL" id="BK032784">
    <property type="protein sequence ID" value="DAF60224.1"/>
    <property type="molecule type" value="Genomic_DNA"/>
</dbReference>